<evidence type="ECO:0000313" key="1">
    <source>
        <dbReference type="EMBL" id="CCI46505.1"/>
    </source>
</evidence>
<reference evidence="1 2" key="1">
    <citation type="submission" date="2012-05" db="EMBL/GenBank/DDBJ databases">
        <title>Recombination and specialization in a pathogen metapopulation.</title>
        <authorList>
            <person name="Gardiner A."/>
            <person name="Kemen E."/>
            <person name="Schultz-Larsen T."/>
            <person name="MacLean D."/>
            <person name="Van Oosterhout C."/>
            <person name="Jones J.D.G."/>
        </authorList>
    </citation>
    <scope>NUCLEOTIDE SEQUENCE [LARGE SCALE GENOMIC DNA]</scope>
    <source>
        <strain evidence="1 2">Ac Nc2</strain>
    </source>
</reference>
<dbReference type="EMBL" id="CAIX01000128">
    <property type="protein sequence ID" value="CCI46505.1"/>
    <property type="molecule type" value="Genomic_DNA"/>
</dbReference>
<name>A0A024GIC4_9STRA</name>
<organism evidence="1 2">
    <name type="scientific">Albugo candida</name>
    <dbReference type="NCBI Taxonomy" id="65357"/>
    <lineage>
        <taxon>Eukaryota</taxon>
        <taxon>Sar</taxon>
        <taxon>Stramenopiles</taxon>
        <taxon>Oomycota</taxon>
        <taxon>Peronosporomycetes</taxon>
        <taxon>Albuginales</taxon>
        <taxon>Albuginaceae</taxon>
        <taxon>Albugo</taxon>
    </lineage>
</organism>
<dbReference type="SUPFAM" id="SSF48371">
    <property type="entry name" value="ARM repeat"/>
    <property type="match status" value="1"/>
</dbReference>
<gene>
    <name evidence="1" type="ORF">BN9_074340</name>
</gene>
<accession>A0A024GIC4</accession>
<sequence>MEDTVRYLADLKKKYVHQVEHIIDDWDFQSLPPDSRRPFLEEEIISEIVDDIAPDVNAIQFIHALPTRWCGLSLTQELADLDCDTDPKSYQSYEQHLVYLCTRANGITGIPEPEFLDRFVQRSYVLDVFGTISALIARLEETKWQVRCKALVLLKALLLQNTGFGGHVALEAATAYFRVMRQHPELLGRLHRLSIEDRNARVRDEACKLRSIILSGEENALCRGNTVSPERIIQKNRPPILLEMEEPTIPHKVTLSPRVAMMALASWKRKKQYSGDKVELGSKFDDVNDCFQADLSPAGLRKPELPFISSIFRV</sequence>
<protein>
    <submittedName>
        <fullName evidence="1">Uncharacterized protein</fullName>
    </submittedName>
</protein>
<dbReference type="Proteomes" id="UP000053237">
    <property type="component" value="Unassembled WGS sequence"/>
</dbReference>
<dbReference type="AlphaFoldDB" id="A0A024GIC4"/>
<proteinExistence type="predicted"/>
<evidence type="ECO:0000313" key="2">
    <source>
        <dbReference type="Proteomes" id="UP000053237"/>
    </source>
</evidence>
<dbReference type="InParanoid" id="A0A024GIC4"/>
<dbReference type="InterPro" id="IPR016024">
    <property type="entry name" value="ARM-type_fold"/>
</dbReference>
<comment type="caution">
    <text evidence="1">The sequence shown here is derived from an EMBL/GenBank/DDBJ whole genome shotgun (WGS) entry which is preliminary data.</text>
</comment>
<dbReference type="OrthoDB" id="118154at2759"/>
<keyword evidence="2" id="KW-1185">Reference proteome</keyword>